<dbReference type="EMBL" id="VIBQ01000010">
    <property type="protein sequence ID" value="KAB8339117.1"/>
    <property type="molecule type" value="Genomic_DNA"/>
</dbReference>
<sequence>MWQQKPRRMDLTGRQRSYYNRTNALINASEQGAVLDGIALGVHVELAVVGRLDACFDGVKRIDEKIYSEGRKGTGLAWGSTRAGVQRRQVQHLQSRCQNLYCQTSASTTHTGCNSERKPANQGRQRVEGVRVGINPCFNDVACMRGLQIQAAGGGKETSAHTRWGCVVSTSSISSPWHPQSTNPPKPSNETARQDPPHPPHAQQHLEANRRLGKPWAPTPARASPHCLPLPPA</sequence>
<comment type="caution">
    <text evidence="2">The sequence shown here is derived from an EMBL/GenBank/DDBJ whole genome shotgun (WGS) entry which is preliminary data.</text>
</comment>
<evidence type="ECO:0000256" key="1">
    <source>
        <dbReference type="SAM" id="MobiDB-lite"/>
    </source>
</evidence>
<feature type="region of interest" description="Disordered" evidence="1">
    <location>
        <begin position="170"/>
        <end position="233"/>
    </location>
</feature>
<evidence type="ECO:0000313" key="3">
    <source>
        <dbReference type="Proteomes" id="UP000327013"/>
    </source>
</evidence>
<name>A0A5N6KRH0_9ROSI</name>
<keyword evidence="3" id="KW-1185">Reference proteome</keyword>
<gene>
    <name evidence="2" type="ORF">FH972_022053</name>
</gene>
<dbReference type="AlphaFoldDB" id="A0A5N6KRH0"/>
<evidence type="ECO:0000313" key="2">
    <source>
        <dbReference type="EMBL" id="KAB8339117.1"/>
    </source>
</evidence>
<accession>A0A5N6KRH0</accession>
<reference evidence="2 3" key="1">
    <citation type="submission" date="2019-06" db="EMBL/GenBank/DDBJ databases">
        <title>A chromosomal-level reference genome of Carpinus fangiana (Coryloideae, Betulaceae).</title>
        <authorList>
            <person name="Yang X."/>
            <person name="Wang Z."/>
            <person name="Zhang L."/>
            <person name="Hao G."/>
            <person name="Liu J."/>
            <person name="Yang Y."/>
        </authorList>
    </citation>
    <scope>NUCLEOTIDE SEQUENCE [LARGE SCALE GENOMIC DNA]</scope>
    <source>
        <strain evidence="2">Cfa_2016G</strain>
        <tissue evidence="2">Leaf</tissue>
    </source>
</reference>
<feature type="region of interest" description="Disordered" evidence="1">
    <location>
        <begin position="107"/>
        <end position="127"/>
    </location>
</feature>
<proteinExistence type="predicted"/>
<dbReference type="Proteomes" id="UP000327013">
    <property type="component" value="Unassembled WGS sequence"/>
</dbReference>
<organism evidence="2 3">
    <name type="scientific">Carpinus fangiana</name>
    <dbReference type="NCBI Taxonomy" id="176857"/>
    <lineage>
        <taxon>Eukaryota</taxon>
        <taxon>Viridiplantae</taxon>
        <taxon>Streptophyta</taxon>
        <taxon>Embryophyta</taxon>
        <taxon>Tracheophyta</taxon>
        <taxon>Spermatophyta</taxon>
        <taxon>Magnoliopsida</taxon>
        <taxon>eudicotyledons</taxon>
        <taxon>Gunneridae</taxon>
        <taxon>Pentapetalae</taxon>
        <taxon>rosids</taxon>
        <taxon>fabids</taxon>
        <taxon>Fagales</taxon>
        <taxon>Betulaceae</taxon>
        <taxon>Carpinus</taxon>
    </lineage>
</organism>
<feature type="compositionally biased region" description="Basic and acidic residues" evidence="1">
    <location>
        <begin position="115"/>
        <end position="127"/>
    </location>
</feature>
<protein>
    <submittedName>
        <fullName evidence="2">Uncharacterized protein</fullName>
    </submittedName>
</protein>
<feature type="compositionally biased region" description="Polar residues" evidence="1">
    <location>
        <begin position="170"/>
        <end position="181"/>
    </location>
</feature>